<dbReference type="EMBL" id="MU275859">
    <property type="protein sequence ID" value="KAI0050712.1"/>
    <property type="molecule type" value="Genomic_DNA"/>
</dbReference>
<gene>
    <name evidence="1" type="ORF">FA95DRAFT_1555431</name>
</gene>
<evidence type="ECO:0000313" key="2">
    <source>
        <dbReference type="Proteomes" id="UP000814033"/>
    </source>
</evidence>
<name>A0ACB8S3N5_9AGAM</name>
<proteinExistence type="predicted"/>
<reference evidence="1" key="1">
    <citation type="submission" date="2021-02" db="EMBL/GenBank/DDBJ databases">
        <authorList>
            <consortium name="DOE Joint Genome Institute"/>
            <person name="Ahrendt S."/>
            <person name="Looney B.P."/>
            <person name="Miyauchi S."/>
            <person name="Morin E."/>
            <person name="Drula E."/>
            <person name="Courty P.E."/>
            <person name="Chicoki N."/>
            <person name="Fauchery L."/>
            <person name="Kohler A."/>
            <person name="Kuo A."/>
            <person name="Labutti K."/>
            <person name="Pangilinan J."/>
            <person name="Lipzen A."/>
            <person name="Riley R."/>
            <person name="Andreopoulos W."/>
            <person name="He G."/>
            <person name="Johnson J."/>
            <person name="Barry K.W."/>
            <person name="Grigoriev I.V."/>
            <person name="Nagy L."/>
            <person name="Hibbett D."/>
            <person name="Henrissat B."/>
            <person name="Matheny P.B."/>
            <person name="Labbe J."/>
            <person name="Martin F."/>
        </authorList>
    </citation>
    <scope>NUCLEOTIDE SEQUENCE</scope>
    <source>
        <strain evidence="1">FP105234-sp</strain>
    </source>
</reference>
<comment type="caution">
    <text evidence="1">The sequence shown here is derived from an EMBL/GenBank/DDBJ whole genome shotgun (WGS) entry which is preliminary data.</text>
</comment>
<organism evidence="1 2">
    <name type="scientific">Auriscalpium vulgare</name>
    <dbReference type="NCBI Taxonomy" id="40419"/>
    <lineage>
        <taxon>Eukaryota</taxon>
        <taxon>Fungi</taxon>
        <taxon>Dikarya</taxon>
        <taxon>Basidiomycota</taxon>
        <taxon>Agaricomycotina</taxon>
        <taxon>Agaricomycetes</taxon>
        <taxon>Russulales</taxon>
        <taxon>Auriscalpiaceae</taxon>
        <taxon>Auriscalpium</taxon>
    </lineage>
</organism>
<sequence>MADLMIQHTADGAQPLNPNPAPNLIDRMPAELINEIICYALVGPLAEDHDDRILSILHVSSRWRKIALNSREFISNVPVPWPAASREQTEEWLLRTRPFPIRIRAPAYVEGVTLESDDYADHPILGPLEVALRNDNLLRVREIHIEGRRGEHEDHLRPIPVAVVLNHLVNLGSDVSLPLEILRIRSDEPQRLHYNATFPIPSSDAWPIFPSLRLVDVKGGEIPPYLPWFASPALTTVLLEGVIEEGLWDSWDDLQCELAAFSDTVEILTLETYTLPSDMNADEAIPVLPNLRYLEVTDTPDAVAKLLHNVHFPYTTSFHFSFLLGREDLQTYKTSTLPTDYWKLNTFQELAIESSEPDRISWIARPSSGVAQAGAVRLDVQGDPGFLPEHHEFLLTYSARLLINVCRLVIRTPHFPSRAVWHALLLLAPIQEMVITSGNALAGWMEAMPGPTGIPIPQFVIPRLVIMHTTFHGSEAFMHFAQFLRSGGSHGFGKVSFVGCTFEGMTREAFQTILKIIGCLVFCTGCRGRVDVSGDGM</sequence>
<protein>
    <submittedName>
        <fullName evidence="1">Uncharacterized protein</fullName>
    </submittedName>
</protein>
<reference evidence="1" key="2">
    <citation type="journal article" date="2022" name="New Phytol.">
        <title>Evolutionary transition to the ectomycorrhizal habit in the genomes of a hyperdiverse lineage of mushroom-forming fungi.</title>
        <authorList>
            <person name="Looney B."/>
            <person name="Miyauchi S."/>
            <person name="Morin E."/>
            <person name="Drula E."/>
            <person name="Courty P.E."/>
            <person name="Kohler A."/>
            <person name="Kuo A."/>
            <person name="LaButti K."/>
            <person name="Pangilinan J."/>
            <person name="Lipzen A."/>
            <person name="Riley R."/>
            <person name="Andreopoulos W."/>
            <person name="He G."/>
            <person name="Johnson J."/>
            <person name="Nolan M."/>
            <person name="Tritt A."/>
            <person name="Barry K.W."/>
            <person name="Grigoriev I.V."/>
            <person name="Nagy L.G."/>
            <person name="Hibbett D."/>
            <person name="Henrissat B."/>
            <person name="Matheny P.B."/>
            <person name="Labbe J."/>
            <person name="Martin F.M."/>
        </authorList>
    </citation>
    <scope>NUCLEOTIDE SEQUENCE</scope>
    <source>
        <strain evidence="1">FP105234-sp</strain>
    </source>
</reference>
<dbReference type="Proteomes" id="UP000814033">
    <property type="component" value="Unassembled WGS sequence"/>
</dbReference>
<evidence type="ECO:0000313" key="1">
    <source>
        <dbReference type="EMBL" id="KAI0050712.1"/>
    </source>
</evidence>
<keyword evidence="2" id="KW-1185">Reference proteome</keyword>
<accession>A0ACB8S3N5</accession>